<dbReference type="RefSeq" id="WP_220582906.1">
    <property type="nucleotide sequence ID" value="NZ_RKLT01000057.1"/>
</dbReference>
<dbReference type="InterPro" id="IPR000014">
    <property type="entry name" value="PAS"/>
</dbReference>
<dbReference type="Gene3D" id="3.30.450.20">
    <property type="entry name" value="PAS domain"/>
    <property type="match status" value="1"/>
</dbReference>
<dbReference type="NCBIfam" id="TIGR00229">
    <property type="entry name" value="sensory_box"/>
    <property type="match status" value="1"/>
</dbReference>
<accession>A0AAW4PKW8</accession>
<dbReference type="CDD" id="cd00130">
    <property type="entry name" value="PAS"/>
    <property type="match status" value="1"/>
</dbReference>
<dbReference type="InterPro" id="IPR035965">
    <property type="entry name" value="PAS-like_dom_sf"/>
</dbReference>
<dbReference type="Proteomes" id="UP001430455">
    <property type="component" value="Unassembled WGS sequence"/>
</dbReference>
<feature type="domain" description="PAS" evidence="1">
    <location>
        <begin position="148"/>
        <end position="218"/>
    </location>
</feature>
<gene>
    <name evidence="2" type="ORF">EGH23_26105</name>
</gene>
<evidence type="ECO:0000313" key="3">
    <source>
        <dbReference type="Proteomes" id="UP001430455"/>
    </source>
</evidence>
<dbReference type="PANTHER" id="PTHR44757">
    <property type="entry name" value="DIGUANYLATE CYCLASE DGCP"/>
    <property type="match status" value="1"/>
</dbReference>
<dbReference type="AlphaFoldDB" id="A0AAW4PKW8"/>
<dbReference type="Pfam" id="PF13426">
    <property type="entry name" value="PAS_9"/>
    <property type="match status" value="1"/>
</dbReference>
<dbReference type="Gene3D" id="3.30.450.40">
    <property type="match status" value="1"/>
</dbReference>
<dbReference type="SUPFAM" id="SSF55781">
    <property type="entry name" value="GAF domain-like"/>
    <property type="match status" value="1"/>
</dbReference>
<dbReference type="PANTHER" id="PTHR44757:SF2">
    <property type="entry name" value="BIOFILM ARCHITECTURE MAINTENANCE PROTEIN MBAA"/>
    <property type="match status" value="1"/>
</dbReference>
<evidence type="ECO:0000259" key="1">
    <source>
        <dbReference type="PROSITE" id="PS50112"/>
    </source>
</evidence>
<dbReference type="PROSITE" id="PS50112">
    <property type="entry name" value="PAS"/>
    <property type="match status" value="1"/>
</dbReference>
<reference evidence="2 3" key="1">
    <citation type="submission" date="2021-06" db="EMBL/GenBank/DDBJ databases">
        <title>Halomicroarcula sp. a new haloarchaeum isolated from saline soil.</title>
        <authorList>
            <person name="Duran-Viseras A."/>
            <person name="Sanchez-Porro C."/>
            <person name="Ventosa A."/>
        </authorList>
    </citation>
    <scope>NUCLEOTIDE SEQUENCE [LARGE SCALE GENOMIC DNA]</scope>
    <source>
        <strain evidence="2 3">F27</strain>
    </source>
</reference>
<dbReference type="SUPFAM" id="SSF55785">
    <property type="entry name" value="PYP-like sensor domain (PAS domain)"/>
    <property type="match status" value="1"/>
</dbReference>
<dbReference type="InterPro" id="IPR029016">
    <property type="entry name" value="GAF-like_dom_sf"/>
</dbReference>
<evidence type="ECO:0000313" key="2">
    <source>
        <dbReference type="EMBL" id="MBX0298334.1"/>
    </source>
</evidence>
<dbReference type="SMART" id="SM00091">
    <property type="entry name" value="PAS"/>
    <property type="match status" value="1"/>
</dbReference>
<comment type="caution">
    <text evidence="2">The sequence shown here is derived from an EMBL/GenBank/DDBJ whole genome shotgun (WGS) entry which is preliminary data.</text>
</comment>
<sequence>MSDYKPRQPLSTVVPRDRSDTTRVLLLLQREANRDHLAAWLSTEYEVVIPKHGSVEELDFDLCVLDAAMLERHSDCLQRLKDTAEPMFLPYLLVSPERTDRDRNATVWDIVDEVISIPTEKQALDNRLHNLLERRRLSQQQATALTQQRELFRRIFQASNDAIVILDPQRNTIRECNPQACDLLGYSRQSLLSLSPEDLHPDEISEFRAFRDTVLDQGHGWTAELTCRTEAGNVLDAEISASTVEIDGRPHMLASIRDVTTRAEQREVLNNLHDVTVELMDATTKREVANVAVEAARGVFGYDIAGVRLHDAETTPEVLQLVATTPTVESQLDATESEYEVGDGVVGESFATGEPVVDGEVLPADATSTRIVRVPE</sequence>
<dbReference type="InterPro" id="IPR052155">
    <property type="entry name" value="Biofilm_reg_signaling"/>
</dbReference>
<organism evidence="2 3">
    <name type="scientific">Haloarcula nitratireducens</name>
    <dbReference type="NCBI Taxonomy" id="2487749"/>
    <lineage>
        <taxon>Archaea</taxon>
        <taxon>Methanobacteriati</taxon>
        <taxon>Methanobacteriota</taxon>
        <taxon>Stenosarchaea group</taxon>
        <taxon>Halobacteria</taxon>
        <taxon>Halobacteriales</taxon>
        <taxon>Haloarculaceae</taxon>
        <taxon>Haloarcula</taxon>
    </lineage>
</organism>
<dbReference type="EMBL" id="RKLT01000057">
    <property type="protein sequence ID" value="MBX0298334.1"/>
    <property type="molecule type" value="Genomic_DNA"/>
</dbReference>
<protein>
    <submittedName>
        <fullName evidence="2">PAS domain S-box protein</fullName>
    </submittedName>
</protein>
<keyword evidence="3" id="KW-1185">Reference proteome</keyword>
<proteinExistence type="predicted"/>
<name>A0AAW4PKW8_9EURY</name>